<evidence type="ECO:0000313" key="2">
    <source>
        <dbReference type="EMBL" id="JAE03297.1"/>
    </source>
</evidence>
<dbReference type="EMBL" id="GBRH01194599">
    <property type="protein sequence ID" value="JAE03297.1"/>
    <property type="molecule type" value="Transcribed_RNA"/>
</dbReference>
<sequence>MSRSGDLGYHSGRGLFLVGVALTALAGGTFSLLFDGVRARRASGLTAPCATTAPGDATLLIKNPPPDWSASTDLLAVLTSGIL</sequence>
<keyword evidence="1" id="KW-1133">Transmembrane helix</keyword>
<keyword evidence="1" id="KW-0472">Membrane</keyword>
<feature type="transmembrane region" description="Helical" evidence="1">
    <location>
        <begin position="15"/>
        <end position="34"/>
    </location>
</feature>
<reference evidence="2" key="1">
    <citation type="submission" date="2014-09" db="EMBL/GenBank/DDBJ databases">
        <authorList>
            <person name="Magalhaes I.L.F."/>
            <person name="Oliveira U."/>
            <person name="Santos F.R."/>
            <person name="Vidigal T.H.D.A."/>
            <person name="Brescovit A.D."/>
            <person name="Santos A.J."/>
        </authorList>
    </citation>
    <scope>NUCLEOTIDE SEQUENCE</scope>
    <source>
        <tissue evidence="2">Shoot tissue taken approximately 20 cm above the soil surface</tissue>
    </source>
</reference>
<organism evidence="2">
    <name type="scientific">Arundo donax</name>
    <name type="common">Giant reed</name>
    <name type="synonym">Donax arundinaceus</name>
    <dbReference type="NCBI Taxonomy" id="35708"/>
    <lineage>
        <taxon>Eukaryota</taxon>
        <taxon>Viridiplantae</taxon>
        <taxon>Streptophyta</taxon>
        <taxon>Embryophyta</taxon>
        <taxon>Tracheophyta</taxon>
        <taxon>Spermatophyta</taxon>
        <taxon>Magnoliopsida</taxon>
        <taxon>Liliopsida</taxon>
        <taxon>Poales</taxon>
        <taxon>Poaceae</taxon>
        <taxon>PACMAD clade</taxon>
        <taxon>Arundinoideae</taxon>
        <taxon>Arundineae</taxon>
        <taxon>Arundo</taxon>
    </lineage>
</organism>
<reference evidence="2" key="2">
    <citation type="journal article" date="2015" name="Data Brief">
        <title>Shoot transcriptome of the giant reed, Arundo donax.</title>
        <authorList>
            <person name="Barrero R.A."/>
            <person name="Guerrero F.D."/>
            <person name="Moolhuijzen P."/>
            <person name="Goolsby J.A."/>
            <person name="Tidwell J."/>
            <person name="Bellgard S.E."/>
            <person name="Bellgard M.I."/>
        </authorList>
    </citation>
    <scope>NUCLEOTIDE SEQUENCE</scope>
    <source>
        <tissue evidence="2">Shoot tissue taken approximately 20 cm above the soil surface</tissue>
    </source>
</reference>
<accession>A0A0A9ET66</accession>
<evidence type="ECO:0000256" key="1">
    <source>
        <dbReference type="SAM" id="Phobius"/>
    </source>
</evidence>
<protein>
    <submittedName>
        <fullName evidence="2">Uncharacterized protein</fullName>
    </submittedName>
</protein>
<proteinExistence type="predicted"/>
<keyword evidence="1" id="KW-0812">Transmembrane</keyword>
<name>A0A0A9ET66_ARUDO</name>
<dbReference type="AlphaFoldDB" id="A0A0A9ET66"/>